<dbReference type="Proteomes" id="UP001638806">
    <property type="component" value="Unassembled WGS sequence"/>
</dbReference>
<dbReference type="EMBL" id="JBGNUJ010000012">
    <property type="protein sequence ID" value="KAL3953349.1"/>
    <property type="molecule type" value="Genomic_DNA"/>
</dbReference>
<proteinExistence type="predicted"/>
<name>A0ACC4DBZ4_PURLI</name>
<sequence length="192" mass="21157">MRLAAQLARGWLRHQVKLVWPPSKSEAPERSGVQGPATAAWAAGELCAWIALPGQHGSHAGSGDGDGEGSHWAAWCRLWRNNTIFPSLGTGPGCAQAWRREDARKASSWLYGSTRRAHERQQAREAKEGEQERREKSKHAWQSDRVRVRGQHLVSPAPRRHSAPQAPLTAPIADRNSADDPLCIAYRPGQEG</sequence>
<evidence type="ECO:0000313" key="2">
    <source>
        <dbReference type="Proteomes" id="UP001638806"/>
    </source>
</evidence>
<evidence type="ECO:0000313" key="1">
    <source>
        <dbReference type="EMBL" id="KAL3953349.1"/>
    </source>
</evidence>
<comment type="caution">
    <text evidence="1">The sequence shown here is derived from an EMBL/GenBank/DDBJ whole genome shotgun (WGS) entry which is preliminary data.</text>
</comment>
<gene>
    <name evidence="1" type="ORF">ACCO45_013292</name>
</gene>
<keyword evidence="2" id="KW-1185">Reference proteome</keyword>
<reference evidence="1" key="1">
    <citation type="submission" date="2024-12" db="EMBL/GenBank/DDBJ databases">
        <title>Comparative genomics and development of molecular markers within Purpureocillium lilacinum and among Purpureocillium species.</title>
        <authorList>
            <person name="Yeh Z.-Y."/>
            <person name="Ni N.-T."/>
            <person name="Lo P.-H."/>
            <person name="Mushyakhwo K."/>
            <person name="Lin C.-F."/>
            <person name="Nai Y.-S."/>
        </authorList>
    </citation>
    <scope>NUCLEOTIDE SEQUENCE</scope>
    <source>
        <strain evidence="1">NCHU-NPUST-175</strain>
    </source>
</reference>
<protein>
    <submittedName>
        <fullName evidence="1">Uncharacterized protein</fullName>
    </submittedName>
</protein>
<organism evidence="1 2">
    <name type="scientific">Purpureocillium lilacinum</name>
    <name type="common">Paecilomyces lilacinus</name>
    <dbReference type="NCBI Taxonomy" id="33203"/>
    <lineage>
        <taxon>Eukaryota</taxon>
        <taxon>Fungi</taxon>
        <taxon>Dikarya</taxon>
        <taxon>Ascomycota</taxon>
        <taxon>Pezizomycotina</taxon>
        <taxon>Sordariomycetes</taxon>
        <taxon>Hypocreomycetidae</taxon>
        <taxon>Hypocreales</taxon>
        <taxon>Ophiocordycipitaceae</taxon>
        <taxon>Purpureocillium</taxon>
    </lineage>
</organism>
<accession>A0ACC4DBZ4</accession>